<organism evidence="2 3">
    <name type="scientific">Halovenus aranensis</name>
    <dbReference type="NCBI Taxonomy" id="890420"/>
    <lineage>
        <taxon>Archaea</taxon>
        <taxon>Methanobacteriati</taxon>
        <taxon>Methanobacteriota</taxon>
        <taxon>Stenosarchaea group</taxon>
        <taxon>Halobacteria</taxon>
        <taxon>Halobacteriales</taxon>
        <taxon>Haloarculaceae</taxon>
        <taxon>Halovenus</taxon>
    </lineage>
</organism>
<accession>A0A1G8SX21</accession>
<dbReference type="EMBL" id="FNFC01000002">
    <property type="protein sequence ID" value="SDJ33110.1"/>
    <property type="molecule type" value="Genomic_DNA"/>
</dbReference>
<dbReference type="AlphaFoldDB" id="A0A1G8SX21"/>
<dbReference type="Proteomes" id="UP000198856">
    <property type="component" value="Unassembled WGS sequence"/>
</dbReference>
<feature type="transmembrane region" description="Helical" evidence="1">
    <location>
        <begin position="39"/>
        <end position="72"/>
    </location>
</feature>
<keyword evidence="3" id="KW-1185">Reference proteome</keyword>
<keyword evidence="1" id="KW-0472">Membrane</keyword>
<evidence type="ECO:0000313" key="3">
    <source>
        <dbReference type="Proteomes" id="UP000198856"/>
    </source>
</evidence>
<keyword evidence="1" id="KW-0812">Transmembrane</keyword>
<sequence>MLRTLTKSVESVAQSVTDVANARARALTNLGETALMATVALIVLLIIAVLLVVSPTAGVGFAVIAGGGYWLLSR</sequence>
<gene>
    <name evidence="2" type="ORF">SAMN05216226_102162</name>
</gene>
<evidence type="ECO:0000313" key="2">
    <source>
        <dbReference type="EMBL" id="SDJ33110.1"/>
    </source>
</evidence>
<proteinExistence type="predicted"/>
<reference evidence="2 3" key="1">
    <citation type="submission" date="2016-10" db="EMBL/GenBank/DDBJ databases">
        <authorList>
            <person name="de Groot N.N."/>
        </authorList>
    </citation>
    <scope>NUCLEOTIDE SEQUENCE [LARGE SCALE GENOMIC DNA]</scope>
    <source>
        <strain evidence="2 3">IBRC-M10015</strain>
    </source>
</reference>
<dbReference type="STRING" id="890420.SAMN05216226_102162"/>
<keyword evidence="1" id="KW-1133">Transmembrane helix</keyword>
<evidence type="ECO:0000256" key="1">
    <source>
        <dbReference type="SAM" id="Phobius"/>
    </source>
</evidence>
<protein>
    <submittedName>
        <fullName evidence="2">Uncharacterized protein</fullName>
    </submittedName>
</protein>
<dbReference type="RefSeq" id="WP_092699159.1">
    <property type="nucleotide sequence ID" value="NZ_FNFC01000002.1"/>
</dbReference>
<name>A0A1G8SX21_9EURY</name>